<accession>A0A1A8ERB8</accession>
<sequence>DFSLISLNALVIWVNSRTAGRLFTRVPTPVC</sequence>
<protein>
    <submittedName>
        <fullName evidence="1">Uncharacterized protein</fullName>
    </submittedName>
</protein>
<dbReference type="AlphaFoldDB" id="A0A1A8ERB8"/>
<evidence type="ECO:0000313" key="1">
    <source>
        <dbReference type="EMBL" id="SBQ49417.1"/>
    </source>
</evidence>
<feature type="non-terminal residue" evidence="1">
    <location>
        <position position="31"/>
    </location>
</feature>
<name>A0A1A8ERB8_9TELE</name>
<proteinExistence type="predicted"/>
<organism evidence="1">
    <name type="scientific">Nothobranchius korthausae</name>
    <dbReference type="NCBI Taxonomy" id="1143690"/>
    <lineage>
        <taxon>Eukaryota</taxon>
        <taxon>Metazoa</taxon>
        <taxon>Chordata</taxon>
        <taxon>Craniata</taxon>
        <taxon>Vertebrata</taxon>
        <taxon>Euteleostomi</taxon>
        <taxon>Actinopterygii</taxon>
        <taxon>Neopterygii</taxon>
        <taxon>Teleostei</taxon>
        <taxon>Neoteleostei</taxon>
        <taxon>Acanthomorphata</taxon>
        <taxon>Ovalentaria</taxon>
        <taxon>Atherinomorphae</taxon>
        <taxon>Cyprinodontiformes</taxon>
        <taxon>Nothobranchiidae</taxon>
        <taxon>Nothobranchius</taxon>
    </lineage>
</organism>
<gene>
    <name evidence="1" type="primary">AL935181.3</name>
</gene>
<dbReference type="EMBL" id="HAEB01002890">
    <property type="protein sequence ID" value="SBQ49417.1"/>
    <property type="molecule type" value="Transcribed_RNA"/>
</dbReference>
<reference evidence="1" key="1">
    <citation type="submission" date="2016-05" db="EMBL/GenBank/DDBJ databases">
        <authorList>
            <person name="Lavstsen T."/>
            <person name="Jespersen J.S."/>
        </authorList>
    </citation>
    <scope>NUCLEOTIDE SEQUENCE</scope>
    <source>
        <tissue evidence="1">Brain</tissue>
    </source>
</reference>
<feature type="non-terminal residue" evidence="1">
    <location>
        <position position="1"/>
    </location>
</feature>
<reference evidence="1" key="2">
    <citation type="submission" date="2016-06" db="EMBL/GenBank/DDBJ databases">
        <title>The genome of a short-lived fish provides insights into sex chromosome evolution and the genetic control of aging.</title>
        <authorList>
            <person name="Reichwald K."/>
            <person name="Felder M."/>
            <person name="Petzold A."/>
            <person name="Koch P."/>
            <person name="Groth M."/>
            <person name="Platzer M."/>
        </authorList>
    </citation>
    <scope>NUCLEOTIDE SEQUENCE</scope>
    <source>
        <tissue evidence="1">Brain</tissue>
    </source>
</reference>